<dbReference type="AlphaFoldDB" id="A0A919U0G6"/>
<sequence length="174" mass="19126">MTPPARAGAPMPWWERRWQPVAAFALLAGGSWFGGLRSWSPVLVGLAGAALVVVLLRIDAEPEPRWARPPQPRLHGVRGDVQDLAWTMVGRDKRVGEWVLRRLRVVATARLARHGLRLGAAQDDEAVRELVGPRAFATLTRYSSPLPTLPDVRHTLDVLEALGTRRTTTPGSTP</sequence>
<comment type="caution">
    <text evidence="1">The sequence shown here is derived from an EMBL/GenBank/DDBJ whole genome shotgun (WGS) entry which is preliminary data.</text>
</comment>
<reference evidence="1" key="1">
    <citation type="submission" date="2021-01" db="EMBL/GenBank/DDBJ databases">
        <title>Whole genome shotgun sequence of Cellulomonas chitinilytica NBRC 110799.</title>
        <authorList>
            <person name="Komaki H."/>
            <person name="Tamura T."/>
        </authorList>
    </citation>
    <scope>NUCLEOTIDE SEQUENCE</scope>
    <source>
        <strain evidence="1">NBRC 110799</strain>
    </source>
</reference>
<dbReference type="RefSeq" id="WP_203755521.1">
    <property type="nucleotide sequence ID" value="NZ_BONK01000009.1"/>
</dbReference>
<dbReference type="Proteomes" id="UP000632740">
    <property type="component" value="Unassembled WGS sequence"/>
</dbReference>
<dbReference type="EMBL" id="BONK01000009">
    <property type="protein sequence ID" value="GIG21938.1"/>
    <property type="molecule type" value="Genomic_DNA"/>
</dbReference>
<name>A0A919U0G6_9CELL</name>
<gene>
    <name evidence="1" type="ORF">Cch01nite_26620</name>
</gene>
<organism evidence="1 2">
    <name type="scientific">Cellulomonas chitinilytica</name>
    <dbReference type="NCBI Taxonomy" id="398759"/>
    <lineage>
        <taxon>Bacteria</taxon>
        <taxon>Bacillati</taxon>
        <taxon>Actinomycetota</taxon>
        <taxon>Actinomycetes</taxon>
        <taxon>Micrococcales</taxon>
        <taxon>Cellulomonadaceae</taxon>
        <taxon>Cellulomonas</taxon>
    </lineage>
</organism>
<evidence type="ECO:0000313" key="2">
    <source>
        <dbReference type="Proteomes" id="UP000632740"/>
    </source>
</evidence>
<evidence type="ECO:0000313" key="1">
    <source>
        <dbReference type="EMBL" id="GIG21938.1"/>
    </source>
</evidence>
<proteinExistence type="predicted"/>
<keyword evidence="2" id="KW-1185">Reference proteome</keyword>
<accession>A0A919U0G6</accession>
<protein>
    <submittedName>
        <fullName evidence="1">Uncharacterized protein</fullName>
    </submittedName>
</protein>